<evidence type="ECO:0000313" key="3">
    <source>
        <dbReference type="RefSeq" id="XP_049303729.1"/>
    </source>
</evidence>
<organism evidence="2 3">
    <name type="scientific">Bactrocera dorsalis</name>
    <name type="common">Oriental fruit fly</name>
    <name type="synonym">Dacus dorsalis</name>
    <dbReference type="NCBI Taxonomy" id="27457"/>
    <lineage>
        <taxon>Eukaryota</taxon>
        <taxon>Metazoa</taxon>
        <taxon>Ecdysozoa</taxon>
        <taxon>Arthropoda</taxon>
        <taxon>Hexapoda</taxon>
        <taxon>Insecta</taxon>
        <taxon>Pterygota</taxon>
        <taxon>Neoptera</taxon>
        <taxon>Endopterygota</taxon>
        <taxon>Diptera</taxon>
        <taxon>Brachycera</taxon>
        <taxon>Muscomorpha</taxon>
        <taxon>Tephritoidea</taxon>
        <taxon>Tephritidae</taxon>
        <taxon>Bactrocera</taxon>
        <taxon>Bactrocera</taxon>
    </lineage>
</organism>
<name>A0ABM3J3D3_BACDO</name>
<sequence length="161" mass="17760">MKFYLLTIFAITTLWALLAFTPSANAQEKKEFGEPRSLGPRPIKSPLFSLLDFLRANTSISLEFSISGNITETTLPVNTSSSLTFDILGNLTSTGPAFPPFPFPFPLPVLFFQQLDWTALCLKSNYLNLISAVDSDDDVSPRVQDVDVKAPLVREPRGASF</sequence>
<feature type="signal peptide" evidence="1">
    <location>
        <begin position="1"/>
        <end position="26"/>
    </location>
</feature>
<dbReference type="RefSeq" id="XP_049303729.1">
    <property type="nucleotide sequence ID" value="XM_049447772.1"/>
</dbReference>
<accession>A0ABM3J3D3</accession>
<reference evidence="3" key="2">
    <citation type="submission" date="2025-08" db="UniProtKB">
        <authorList>
            <consortium name="RefSeq"/>
        </authorList>
    </citation>
    <scope>IDENTIFICATION</scope>
    <source>
        <tissue evidence="3">Adult</tissue>
    </source>
</reference>
<dbReference type="Proteomes" id="UP001652620">
    <property type="component" value="Chromosome 2"/>
</dbReference>
<feature type="chain" id="PRO_5047082132" evidence="1">
    <location>
        <begin position="27"/>
        <end position="161"/>
    </location>
</feature>
<keyword evidence="2" id="KW-1185">Reference proteome</keyword>
<protein>
    <submittedName>
        <fullName evidence="3">Uncharacterized protein LOC125776274</fullName>
    </submittedName>
</protein>
<proteinExistence type="predicted"/>
<reference evidence="2" key="1">
    <citation type="submission" date="2025-05" db="UniProtKB">
        <authorList>
            <consortium name="RefSeq"/>
        </authorList>
    </citation>
    <scope>NUCLEOTIDE SEQUENCE [LARGE SCALE GENOMIC DNA]</scope>
</reference>
<evidence type="ECO:0000313" key="2">
    <source>
        <dbReference type="Proteomes" id="UP001652620"/>
    </source>
</evidence>
<gene>
    <name evidence="3" type="primary">LOC125776274</name>
</gene>
<keyword evidence="1" id="KW-0732">Signal</keyword>
<evidence type="ECO:0000256" key="1">
    <source>
        <dbReference type="SAM" id="SignalP"/>
    </source>
</evidence>
<dbReference type="GeneID" id="125776274"/>